<dbReference type="RefSeq" id="WP_330930756.1">
    <property type="nucleotide sequence ID" value="NZ_CP119075.1"/>
</dbReference>
<keyword evidence="1" id="KW-0732">Signal</keyword>
<accession>A0AAF0A0Z2</accession>
<proteinExistence type="predicted"/>
<feature type="chain" id="PRO_5042057421" description="PEP-CTERM protein-sorting domain-containing protein" evidence="1">
    <location>
        <begin position="23"/>
        <end position="330"/>
    </location>
</feature>
<reference evidence="2" key="1">
    <citation type="submission" date="2023-03" db="EMBL/GenBank/DDBJ databases">
        <title>Lomoglobus Profundus gen. nov., sp. nov., a novel member of the phylum Verrucomicrobia, isolated from deep-marine sediment of South China Sea.</title>
        <authorList>
            <person name="Ahmad T."/>
            <person name="Ishaq S.E."/>
            <person name="Wang F."/>
        </authorList>
    </citation>
    <scope>NUCLEOTIDE SEQUENCE</scope>
    <source>
        <strain evidence="2">LMO-M01</strain>
    </source>
</reference>
<dbReference type="KEGG" id="slom:PXH66_19900"/>
<evidence type="ECO:0008006" key="4">
    <source>
        <dbReference type="Google" id="ProtNLM"/>
    </source>
</evidence>
<dbReference type="Proteomes" id="UP001218638">
    <property type="component" value="Chromosome"/>
</dbReference>
<evidence type="ECO:0000313" key="3">
    <source>
        <dbReference type="Proteomes" id="UP001218638"/>
    </source>
</evidence>
<organism evidence="2 3">
    <name type="scientific">Synoicihabitans lomoniglobus</name>
    <dbReference type="NCBI Taxonomy" id="2909285"/>
    <lineage>
        <taxon>Bacteria</taxon>
        <taxon>Pseudomonadati</taxon>
        <taxon>Verrucomicrobiota</taxon>
        <taxon>Opitutia</taxon>
        <taxon>Opitutales</taxon>
        <taxon>Opitutaceae</taxon>
        <taxon>Synoicihabitans</taxon>
    </lineage>
</organism>
<gene>
    <name evidence="2" type="ORF">PXH66_19900</name>
</gene>
<evidence type="ECO:0000256" key="1">
    <source>
        <dbReference type="SAM" id="SignalP"/>
    </source>
</evidence>
<evidence type="ECO:0000313" key="2">
    <source>
        <dbReference type="EMBL" id="WED64612.1"/>
    </source>
</evidence>
<dbReference type="AlphaFoldDB" id="A0AAF0A0Z2"/>
<name>A0AAF0A0Z2_9BACT</name>
<sequence length="330" mass="35553">MSHSARALALLLWMGVIAEAQTATQVRMVSYGDESGGVMNIDTTGRSVDDVNLFDTKTRDVDGGIEVATATNQTSWDINPAEGSIQLTSQSHYQGWNGSGVGLDTRVGLANYDTFTVNTGASGLADGTPVKFLLALEIDAAAQTDGLKFQTATNTLKYTIQQNHPLAPGQAVELFYLQYNVTVYEFFERLYVENVLQFENTTPYENGQGDEAHNYMFGLEIDAVVGETIELAMMIGDLNPASYNYDAVNLAEGTRQNIGDSQKNYGDQFSTTFTWDVEEVAGFEGLEISAASGFAPSINASAVPEPSSSAALLGFVVLGRCLRRPGKRSA</sequence>
<keyword evidence="3" id="KW-1185">Reference proteome</keyword>
<feature type="signal peptide" evidence="1">
    <location>
        <begin position="1"/>
        <end position="22"/>
    </location>
</feature>
<protein>
    <recommendedName>
        <fullName evidence="4">PEP-CTERM protein-sorting domain-containing protein</fullName>
    </recommendedName>
</protein>
<dbReference type="EMBL" id="CP119075">
    <property type="protein sequence ID" value="WED64612.1"/>
    <property type="molecule type" value="Genomic_DNA"/>
</dbReference>